<keyword evidence="4" id="KW-0614">Plasmid</keyword>
<evidence type="ECO:0000259" key="3">
    <source>
        <dbReference type="SMART" id="SM00903"/>
    </source>
</evidence>
<dbReference type="SUPFAM" id="SSF50475">
    <property type="entry name" value="FMN-binding split barrel"/>
    <property type="match status" value="1"/>
</dbReference>
<gene>
    <name evidence="4" type="ORF">Ga0080574_TMP5106</name>
</gene>
<dbReference type="InterPro" id="IPR012349">
    <property type="entry name" value="Split_barrel_FMN-bd"/>
</dbReference>
<dbReference type="PANTHER" id="PTHR30466">
    <property type="entry name" value="FLAVIN REDUCTASE"/>
    <property type="match status" value="1"/>
</dbReference>
<reference evidence="4 5" key="1">
    <citation type="submission" date="2016-04" db="EMBL/GenBank/DDBJ databases">
        <title>Deep-sea bacteria in the southern Pacific.</title>
        <authorList>
            <person name="Tang K."/>
        </authorList>
    </citation>
    <scope>NUCLEOTIDE SEQUENCE [LARGE SCALE GENOMIC DNA]</scope>
    <source>
        <strain evidence="4 5">JLT2014</strain>
        <plasmid evidence="5">ppaby7</plasmid>
    </source>
</reference>
<accession>A0A1P8V190</accession>
<protein>
    <submittedName>
        <fullName evidence="4">Flavin reductase</fullName>
        <ecNumber evidence="4">1.5.1.-</ecNumber>
    </submittedName>
</protein>
<evidence type="ECO:0000256" key="2">
    <source>
        <dbReference type="ARBA" id="ARBA00023002"/>
    </source>
</evidence>
<dbReference type="Gene3D" id="2.30.110.10">
    <property type="entry name" value="Electron Transport, Fmn-binding Protein, Chain A"/>
    <property type="match status" value="1"/>
</dbReference>
<keyword evidence="5" id="KW-1185">Reference proteome</keyword>
<dbReference type="RefSeq" id="WP_076706331.1">
    <property type="nucleotide sequence ID" value="NZ_CP015097.1"/>
</dbReference>
<dbReference type="SMART" id="SM00903">
    <property type="entry name" value="Flavin_Reduct"/>
    <property type="match status" value="1"/>
</dbReference>
<evidence type="ECO:0000313" key="5">
    <source>
        <dbReference type="Proteomes" id="UP000187059"/>
    </source>
</evidence>
<dbReference type="InterPro" id="IPR050268">
    <property type="entry name" value="NADH-dep_flavin_reductase"/>
</dbReference>
<dbReference type="PANTHER" id="PTHR30466:SF11">
    <property type="entry name" value="FLAVIN-DEPENDENT MONOOXYGENASE, REDUCTASE SUBUNIT HSAB"/>
    <property type="match status" value="1"/>
</dbReference>
<dbReference type="InterPro" id="IPR002563">
    <property type="entry name" value="Flavin_Rdtase-like_dom"/>
</dbReference>
<feature type="domain" description="Flavin reductase like" evidence="3">
    <location>
        <begin position="21"/>
        <end position="167"/>
    </location>
</feature>
<dbReference type="EMBL" id="CP015097">
    <property type="protein sequence ID" value="APZ55388.1"/>
    <property type="molecule type" value="Genomic_DNA"/>
</dbReference>
<dbReference type="OrthoDB" id="9789254at2"/>
<dbReference type="Proteomes" id="UP000187059">
    <property type="component" value="Plasmid pPABY7"/>
</dbReference>
<dbReference type="EC" id="1.5.1.-" evidence="4"/>
<organism evidence="4 5">
    <name type="scientific">Salipiger abyssi</name>
    <dbReference type="NCBI Taxonomy" id="1250539"/>
    <lineage>
        <taxon>Bacteria</taxon>
        <taxon>Pseudomonadati</taxon>
        <taxon>Pseudomonadota</taxon>
        <taxon>Alphaproteobacteria</taxon>
        <taxon>Rhodobacterales</taxon>
        <taxon>Roseobacteraceae</taxon>
        <taxon>Salipiger</taxon>
    </lineage>
</organism>
<dbReference type="AlphaFoldDB" id="A0A1P8V190"/>
<evidence type="ECO:0000313" key="4">
    <source>
        <dbReference type="EMBL" id="APZ55388.1"/>
    </source>
</evidence>
<proteinExistence type="inferred from homology"/>
<evidence type="ECO:0000256" key="1">
    <source>
        <dbReference type="ARBA" id="ARBA00008898"/>
    </source>
</evidence>
<name>A0A1P8V190_9RHOB</name>
<geneLocation type="plasmid" evidence="5">
    <name>ppaby7</name>
</geneLocation>
<comment type="similarity">
    <text evidence="1">Belongs to the non-flavoprotein flavin reductase family.</text>
</comment>
<dbReference type="KEGG" id="paby:Ga0080574_TMP5106"/>
<sequence length="169" mass="17583">MTPQTGSAAPQLAAEAFREVMRAPAASVVVVATGSGTGRAGCTVTAICSLSDAPPSLLVCLNARSSALTAIRENGRFSANYLGDGQDDIADIFAGRTGQQGDARFGDGWAQSENGMPVLRDAVATFECELVEVTTFGSHHILIGRVIDGRSAYAGDPLVYSQGKYRQLA</sequence>
<dbReference type="Pfam" id="PF01613">
    <property type="entry name" value="Flavin_Reduct"/>
    <property type="match status" value="1"/>
</dbReference>
<dbReference type="GO" id="GO:0010181">
    <property type="term" value="F:FMN binding"/>
    <property type="evidence" value="ECO:0007669"/>
    <property type="project" value="InterPro"/>
</dbReference>
<keyword evidence="2 4" id="KW-0560">Oxidoreductase</keyword>
<dbReference type="GO" id="GO:0042602">
    <property type="term" value="F:riboflavin reductase (NADPH) activity"/>
    <property type="evidence" value="ECO:0007669"/>
    <property type="project" value="TreeGrafter"/>
</dbReference>